<dbReference type="STRING" id="418985.A0A1V9XN03"/>
<proteinExistence type="predicted"/>
<comment type="caution">
    <text evidence="1">The sequence shown here is derived from an EMBL/GenBank/DDBJ whole genome shotgun (WGS) entry which is preliminary data.</text>
</comment>
<dbReference type="Proteomes" id="UP000192247">
    <property type="component" value="Unassembled WGS sequence"/>
</dbReference>
<dbReference type="PANTHER" id="PTHR22933">
    <property type="entry name" value="FI18007P1-RELATED"/>
    <property type="match status" value="1"/>
</dbReference>
<evidence type="ECO:0000313" key="1">
    <source>
        <dbReference type="EMBL" id="OQR74856.1"/>
    </source>
</evidence>
<keyword evidence="2" id="KW-1185">Reference proteome</keyword>
<dbReference type="OrthoDB" id="6407151at2759"/>
<protein>
    <submittedName>
        <fullName evidence="1">Uncharacterized protein</fullName>
    </submittedName>
</protein>
<dbReference type="AlphaFoldDB" id="A0A1V9XN03"/>
<dbReference type="InParanoid" id="A0A1V9XN03"/>
<reference evidence="1 2" key="1">
    <citation type="journal article" date="2017" name="Gigascience">
        <title>Draft genome of the honey bee ectoparasitic mite, Tropilaelaps mercedesae, is shaped by the parasitic life history.</title>
        <authorList>
            <person name="Dong X."/>
            <person name="Armstrong S.D."/>
            <person name="Xia D."/>
            <person name="Makepeace B.L."/>
            <person name="Darby A.C."/>
            <person name="Kadowaki T."/>
        </authorList>
    </citation>
    <scope>NUCLEOTIDE SEQUENCE [LARGE SCALE GENOMIC DNA]</scope>
    <source>
        <strain evidence="1">Wuxi-XJTLU</strain>
    </source>
</reference>
<dbReference type="PANTHER" id="PTHR22933:SF43">
    <property type="entry name" value="LP10131P"/>
    <property type="match status" value="1"/>
</dbReference>
<dbReference type="EMBL" id="MNPL01007261">
    <property type="protein sequence ID" value="OQR74856.1"/>
    <property type="molecule type" value="Genomic_DNA"/>
</dbReference>
<evidence type="ECO:0000313" key="2">
    <source>
        <dbReference type="Proteomes" id="UP000192247"/>
    </source>
</evidence>
<dbReference type="InterPro" id="IPR052976">
    <property type="entry name" value="Scoloptoxin-like"/>
</dbReference>
<sequence>MFVFLTDLFLMHGSTGKHELFTYSFFCGNQTVFNQLSFTCAWPEEAVACANAPDFFYLNDRLGVKDAKFLTDEDVEKAKKYIPLYNGQANTLKSKKK</sequence>
<gene>
    <name evidence="1" type="ORF">BIW11_08804</name>
</gene>
<organism evidence="1 2">
    <name type="scientific">Tropilaelaps mercedesae</name>
    <dbReference type="NCBI Taxonomy" id="418985"/>
    <lineage>
        <taxon>Eukaryota</taxon>
        <taxon>Metazoa</taxon>
        <taxon>Ecdysozoa</taxon>
        <taxon>Arthropoda</taxon>
        <taxon>Chelicerata</taxon>
        <taxon>Arachnida</taxon>
        <taxon>Acari</taxon>
        <taxon>Parasitiformes</taxon>
        <taxon>Mesostigmata</taxon>
        <taxon>Gamasina</taxon>
        <taxon>Dermanyssoidea</taxon>
        <taxon>Laelapidae</taxon>
        <taxon>Tropilaelaps</taxon>
    </lineage>
</organism>
<name>A0A1V9XN03_9ACAR</name>
<accession>A0A1V9XN03</accession>